<evidence type="ECO:0000313" key="2">
    <source>
        <dbReference type="Proteomes" id="UP000219338"/>
    </source>
</evidence>
<keyword evidence="2" id="KW-1185">Reference proteome</keyword>
<dbReference type="EMBL" id="FUEG01000014">
    <property type="protein sequence ID" value="SJL11487.1"/>
    <property type="molecule type" value="Genomic_DNA"/>
</dbReference>
<dbReference type="OrthoDB" id="2859092at2759"/>
<accession>A0A284RRU4</accession>
<name>A0A284RRU4_ARMOS</name>
<gene>
    <name evidence="1" type="ORF">ARMOST_14891</name>
</gene>
<dbReference type="AlphaFoldDB" id="A0A284RRU4"/>
<organism evidence="1 2">
    <name type="scientific">Armillaria ostoyae</name>
    <name type="common">Armillaria root rot fungus</name>
    <dbReference type="NCBI Taxonomy" id="47428"/>
    <lineage>
        <taxon>Eukaryota</taxon>
        <taxon>Fungi</taxon>
        <taxon>Dikarya</taxon>
        <taxon>Basidiomycota</taxon>
        <taxon>Agaricomycotina</taxon>
        <taxon>Agaricomycetes</taxon>
        <taxon>Agaricomycetidae</taxon>
        <taxon>Agaricales</taxon>
        <taxon>Marasmiineae</taxon>
        <taxon>Physalacriaceae</taxon>
        <taxon>Armillaria</taxon>
    </lineage>
</organism>
<protein>
    <submittedName>
        <fullName evidence="1">Uncharacterized protein</fullName>
    </submittedName>
</protein>
<sequence length="127" mass="13714">MRMDTLSGLGLLARLPSCSYPSACKGSADLDALDQARGLDENIQFDGGTDEGKKPCSCIHATGLTRQTCALFCSKFVHDNGGCLDPAVHQPSPLPESLHTIEHTYLQSQMLETESYAPLEDFIAIVE</sequence>
<proteinExistence type="predicted"/>
<reference evidence="2" key="1">
    <citation type="journal article" date="2017" name="Nat. Ecol. Evol.">
        <title>Genome expansion and lineage-specific genetic innovations in the forest pathogenic fungi Armillaria.</title>
        <authorList>
            <person name="Sipos G."/>
            <person name="Prasanna A.N."/>
            <person name="Walter M.C."/>
            <person name="O'Connor E."/>
            <person name="Balint B."/>
            <person name="Krizsan K."/>
            <person name="Kiss B."/>
            <person name="Hess J."/>
            <person name="Varga T."/>
            <person name="Slot J."/>
            <person name="Riley R."/>
            <person name="Boka B."/>
            <person name="Rigling D."/>
            <person name="Barry K."/>
            <person name="Lee J."/>
            <person name="Mihaltcheva S."/>
            <person name="LaButti K."/>
            <person name="Lipzen A."/>
            <person name="Waldron R."/>
            <person name="Moloney N.M."/>
            <person name="Sperisen C."/>
            <person name="Kredics L."/>
            <person name="Vagvoelgyi C."/>
            <person name="Patrignani A."/>
            <person name="Fitzpatrick D."/>
            <person name="Nagy I."/>
            <person name="Doyle S."/>
            <person name="Anderson J.B."/>
            <person name="Grigoriev I.V."/>
            <person name="Gueldener U."/>
            <person name="Muensterkoetter M."/>
            <person name="Nagy L.G."/>
        </authorList>
    </citation>
    <scope>NUCLEOTIDE SEQUENCE [LARGE SCALE GENOMIC DNA]</scope>
    <source>
        <strain evidence="2">C18/9</strain>
    </source>
</reference>
<evidence type="ECO:0000313" key="1">
    <source>
        <dbReference type="EMBL" id="SJL11487.1"/>
    </source>
</evidence>
<dbReference type="Proteomes" id="UP000219338">
    <property type="component" value="Unassembled WGS sequence"/>
</dbReference>